<gene>
    <name evidence="2" type="ORF">GCM10011335_29590</name>
</gene>
<keyword evidence="3" id="KW-1185">Reference proteome</keyword>
<protein>
    <recommendedName>
        <fullName evidence="1">YjiS-like domain-containing protein</fullName>
    </recommendedName>
</protein>
<dbReference type="RefSeq" id="WP_188852014.1">
    <property type="nucleotide sequence ID" value="NZ_BMJJ01000007.1"/>
</dbReference>
<name>A0A917DC25_9HYPH</name>
<reference evidence="2" key="2">
    <citation type="submission" date="2020-09" db="EMBL/GenBank/DDBJ databases">
        <authorList>
            <person name="Sun Q."/>
            <person name="Zhou Y."/>
        </authorList>
    </citation>
    <scope>NUCLEOTIDE SEQUENCE</scope>
    <source>
        <strain evidence="2">CGMCC 1.15493</strain>
    </source>
</reference>
<evidence type="ECO:0000259" key="1">
    <source>
        <dbReference type="Pfam" id="PF06568"/>
    </source>
</evidence>
<dbReference type="Proteomes" id="UP000613160">
    <property type="component" value="Unassembled WGS sequence"/>
</dbReference>
<dbReference type="Pfam" id="PF06568">
    <property type="entry name" value="YjiS-like"/>
    <property type="match status" value="1"/>
</dbReference>
<organism evidence="2 3">
    <name type="scientific">Aureimonas glaciei</name>
    <dbReference type="NCBI Taxonomy" id="1776957"/>
    <lineage>
        <taxon>Bacteria</taxon>
        <taxon>Pseudomonadati</taxon>
        <taxon>Pseudomonadota</taxon>
        <taxon>Alphaproteobacteria</taxon>
        <taxon>Hyphomicrobiales</taxon>
        <taxon>Aurantimonadaceae</taxon>
        <taxon>Aureimonas</taxon>
    </lineage>
</organism>
<proteinExistence type="predicted"/>
<dbReference type="EMBL" id="BMJJ01000007">
    <property type="protein sequence ID" value="GGD24706.1"/>
    <property type="molecule type" value="Genomic_DNA"/>
</dbReference>
<reference evidence="2" key="1">
    <citation type="journal article" date="2014" name="Int. J. Syst. Evol. Microbiol.">
        <title>Complete genome sequence of Corynebacterium casei LMG S-19264T (=DSM 44701T), isolated from a smear-ripened cheese.</title>
        <authorList>
            <consortium name="US DOE Joint Genome Institute (JGI-PGF)"/>
            <person name="Walter F."/>
            <person name="Albersmeier A."/>
            <person name="Kalinowski J."/>
            <person name="Ruckert C."/>
        </authorList>
    </citation>
    <scope>NUCLEOTIDE SEQUENCE</scope>
    <source>
        <strain evidence="2">CGMCC 1.15493</strain>
    </source>
</reference>
<dbReference type="AlphaFoldDB" id="A0A917DC25"/>
<evidence type="ECO:0000313" key="2">
    <source>
        <dbReference type="EMBL" id="GGD24706.1"/>
    </source>
</evidence>
<comment type="caution">
    <text evidence="2">The sequence shown here is derived from an EMBL/GenBank/DDBJ whole genome shotgun (WGS) entry which is preliminary data.</text>
</comment>
<feature type="domain" description="YjiS-like" evidence="1">
    <location>
        <begin position="6"/>
        <end position="41"/>
    </location>
</feature>
<sequence>MFSQIAKRFRAYQAHRKVASHLSRMDDRELSDIGISRSEIEYAVQRGRLQH</sequence>
<accession>A0A917DC25</accession>
<evidence type="ECO:0000313" key="3">
    <source>
        <dbReference type="Proteomes" id="UP000613160"/>
    </source>
</evidence>
<dbReference type="InterPro" id="IPR009506">
    <property type="entry name" value="YjiS-like"/>
</dbReference>